<evidence type="ECO:0000256" key="1">
    <source>
        <dbReference type="SAM" id="MobiDB-lite"/>
    </source>
</evidence>
<feature type="region of interest" description="Disordered" evidence="1">
    <location>
        <begin position="1"/>
        <end position="22"/>
    </location>
</feature>
<accession>A0A937UJB6</accession>
<evidence type="ECO:0000313" key="3">
    <source>
        <dbReference type="Proteomes" id="UP000604475"/>
    </source>
</evidence>
<protein>
    <submittedName>
        <fullName evidence="2">Uncharacterized protein</fullName>
    </submittedName>
</protein>
<dbReference type="AlphaFoldDB" id="A0A937UJB6"/>
<name>A0A937UJB6_9ACTN</name>
<feature type="compositionally biased region" description="Polar residues" evidence="1">
    <location>
        <begin position="9"/>
        <end position="22"/>
    </location>
</feature>
<gene>
    <name evidence="2" type="ORF">I7412_00245</name>
</gene>
<keyword evidence="3" id="KW-1185">Reference proteome</keyword>
<dbReference type="Proteomes" id="UP000604475">
    <property type="component" value="Unassembled WGS sequence"/>
</dbReference>
<organism evidence="2 3">
    <name type="scientific">Frankia nepalensis</name>
    <dbReference type="NCBI Taxonomy" id="1836974"/>
    <lineage>
        <taxon>Bacteria</taxon>
        <taxon>Bacillati</taxon>
        <taxon>Actinomycetota</taxon>
        <taxon>Actinomycetes</taxon>
        <taxon>Frankiales</taxon>
        <taxon>Frankiaceae</taxon>
        <taxon>Frankia</taxon>
    </lineage>
</organism>
<dbReference type="EMBL" id="JAEACQ010000011">
    <property type="protein sequence ID" value="MBL7625634.1"/>
    <property type="molecule type" value="Genomic_DNA"/>
</dbReference>
<evidence type="ECO:0000313" key="2">
    <source>
        <dbReference type="EMBL" id="MBL7625634.1"/>
    </source>
</evidence>
<reference evidence="2" key="1">
    <citation type="submission" date="2020-12" db="EMBL/GenBank/DDBJ databases">
        <title>Genomic characterization of non-nitrogen-fixing Frankia strains.</title>
        <authorList>
            <person name="Carlos-Shanley C."/>
            <person name="Guerra T."/>
            <person name="Hahn D."/>
        </authorList>
    </citation>
    <scope>NUCLEOTIDE SEQUENCE</scope>
    <source>
        <strain evidence="2">CN6</strain>
    </source>
</reference>
<sequence>MSEIRSSRSDGASMSRNGSFQGLDSATLNRALAGVRAPQVAAAHQAHLRHDASVAGRRRAAMSATVAARRRTNFLLGALDGLRRSAGGATRARGSSGSTG</sequence>
<comment type="caution">
    <text evidence="2">The sequence shown here is derived from an EMBL/GenBank/DDBJ whole genome shotgun (WGS) entry which is preliminary data.</text>
</comment>
<proteinExistence type="predicted"/>